<dbReference type="EMBL" id="CBXV010000004">
    <property type="protein sequence ID" value="CDM65216.1"/>
    <property type="molecule type" value="Genomic_DNA"/>
</dbReference>
<dbReference type="InterPro" id="IPR036291">
    <property type="entry name" value="NAD(P)-bd_dom_sf"/>
</dbReference>
<accession>A0A0B6WVU8</accession>
<dbReference type="Proteomes" id="UP000031518">
    <property type="component" value="Unassembled WGS sequence"/>
</dbReference>
<dbReference type="PRINTS" id="PR00080">
    <property type="entry name" value="SDRFAMILY"/>
</dbReference>
<dbReference type="STRING" id="454194.PYK22_01214"/>
<evidence type="ECO:0000313" key="4">
    <source>
        <dbReference type="EMBL" id="CDM65216.1"/>
    </source>
</evidence>
<dbReference type="OrthoDB" id="9803333at2"/>
<dbReference type="PANTHER" id="PTHR44196">
    <property type="entry name" value="DEHYDROGENASE/REDUCTASE SDR FAMILY MEMBER 7B"/>
    <property type="match status" value="1"/>
</dbReference>
<reference evidence="4 5" key="1">
    <citation type="submission" date="2013-12" db="EMBL/GenBank/DDBJ databases">
        <authorList>
            <person name="Stott M."/>
        </authorList>
    </citation>
    <scope>NUCLEOTIDE SEQUENCE [LARGE SCALE GENOMIC DNA]</scope>
    <source>
        <strain evidence="4 5">K22</strain>
    </source>
</reference>
<dbReference type="PRINTS" id="PR00081">
    <property type="entry name" value="GDHRDH"/>
</dbReference>
<dbReference type="InterPro" id="IPR020904">
    <property type="entry name" value="Sc_DH/Rdtase_CS"/>
</dbReference>
<comment type="similarity">
    <text evidence="1 3">Belongs to the short-chain dehydrogenases/reductases (SDR) family.</text>
</comment>
<dbReference type="Gene3D" id="3.40.50.720">
    <property type="entry name" value="NAD(P)-binding Rossmann-like Domain"/>
    <property type="match status" value="1"/>
</dbReference>
<dbReference type="CDD" id="cd05233">
    <property type="entry name" value="SDR_c"/>
    <property type="match status" value="1"/>
</dbReference>
<dbReference type="AlphaFoldDB" id="A0A0B6WVU8"/>
<reference evidence="4 5" key="2">
    <citation type="submission" date="2015-01" db="EMBL/GenBank/DDBJ databases">
        <title>Complete genome sequence of Pyrinomonas methylaliphatogenes type strain K22T.</title>
        <authorList>
            <person name="Lee K.C.Y."/>
            <person name="Power J.F."/>
            <person name="Dunfield P.F."/>
            <person name="Morgan X.C."/>
            <person name="Huttenhower C."/>
            <person name="Stott M.B."/>
        </authorList>
    </citation>
    <scope>NUCLEOTIDE SEQUENCE [LARGE SCALE GENOMIC DNA]</scope>
    <source>
        <strain evidence="4 5">K22</strain>
    </source>
</reference>
<evidence type="ECO:0000256" key="2">
    <source>
        <dbReference type="ARBA" id="ARBA00023002"/>
    </source>
</evidence>
<dbReference type="Pfam" id="PF00106">
    <property type="entry name" value="adh_short"/>
    <property type="match status" value="1"/>
</dbReference>
<keyword evidence="2" id="KW-0560">Oxidoreductase</keyword>
<keyword evidence="5" id="KW-1185">Reference proteome</keyword>
<evidence type="ECO:0000256" key="3">
    <source>
        <dbReference type="RuleBase" id="RU000363"/>
    </source>
</evidence>
<gene>
    <name evidence="4" type="ORF">PYK22_01214</name>
</gene>
<dbReference type="GO" id="GO:0016491">
    <property type="term" value="F:oxidoreductase activity"/>
    <property type="evidence" value="ECO:0007669"/>
    <property type="project" value="UniProtKB-KW"/>
</dbReference>
<dbReference type="PANTHER" id="PTHR44196:SF1">
    <property type="entry name" value="DEHYDROGENASE_REDUCTASE SDR FAMILY MEMBER 7B"/>
    <property type="match status" value="1"/>
</dbReference>
<protein>
    <submittedName>
        <fullName evidence="4">Short-chain alcohol dehydrogenase</fullName>
    </submittedName>
</protein>
<evidence type="ECO:0000313" key="5">
    <source>
        <dbReference type="Proteomes" id="UP000031518"/>
    </source>
</evidence>
<dbReference type="InterPro" id="IPR002347">
    <property type="entry name" value="SDR_fam"/>
</dbReference>
<dbReference type="NCBIfam" id="NF006073">
    <property type="entry name" value="PRK08219.1"/>
    <property type="match status" value="1"/>
</dbReference>
<sequence>MEGLVTQSLANRIAVVTGASSGIGCAIARQLAACGARVCLVGRKVETLLRVASETGHAASLAFCYQADLEREVDIRALVASLREDCGRVDVLVHSAGTISLGPVEGLPVEDLDRQFAVNLRAPYLLTQALLPQIKACRGQIAFINSSAGLNAKGSIAQYAATKHALKALADSLREEVNGDGVRVLSLYIGRTATKMQADVHRFEGREYRAELLIQPEDVAAILISALCLPRTAEVTDIHIRPMSKVA</sequence>
<evidence type="ECO:0000256" key="1">
    <source>
        <dbReference type="ARBA" id="ARBA00006484"/>
    </source>
</evidence>
<dbReference type="SUPFAM" id="SSF51735">
    <property type="entry name" value="NAD(P)-binding Rossmann-fold domains"/>
    <property type="match status" value="1"/>
</dbReference>
<proteinExistence type="inferred from homology"/>
<dbReference type="GO" id="GO:0016020">
    <property type="term" value="C:membrane"/>
    <property type="evidence" value="ECO:0007669"/>
    <property type="project" value="TreeGrafter"/>
</dbReference>
<organism evidence="4 5">
    <name type="scientific">Pyrinomonas methylaliphatogenes</name>
    <dbReference type="NCBI Taxonomy" id="454194"/>
    <lineage>
        <taxon>Bacteria</taxon>
        <taxon>Pseudomonadati</taxon>
        <taxon>Acidobacteriota</taxon>
        <taxon>Blastocatellia</taxon>
        <taxon>Blastocatellales</taxon>
        <taxon>Pyrinomonadaceae</taxon>
        <taxon>Pyrinomonas</taxon>
    </lineage>
</organism>
<name>A0A0B6WVU8_9BACT</name>
<dbReference type="PROSITE" id="PS00061">
    <property type="entry name" value="ADH_SHORT"/>
    <property type="match status" value="1"/>
</dbReference>
<dbReference type="RefSeq" id="WP_041975241.1">
    <property type="nucleotide sequence ID" value="NZ_CBXV010000004.1"/>
</dbReference>